<evidence type="ECO:0000256" key="1">
    <source>
        <dbReference type="SAM" id="MobiDB-lite"/>
    </source>
</evidence>
<dbReference type="EMBL" id="ML119653">
    <property type="protein sequence ID" value="RPA85613.1"/>
    <property type="molecule type" value="Genomic_DNA"/>
</dbReference>
<proteinExistence type="predicted"/>
<protein>
    <submittedName>
        <fullName evidence="2">Uncharacterized protein</fullName>
    </submittedName>
</protein>
<feature type="region of interest" description="Disordered" evidence="1">
    <location>
        <begin position="1"/>
        <end position="48"/>
    </location>
</feature>
<dbReference type="AlphaFoldDB" id="A0A3N4IHI0"/>
<keyword evidence="3" id="KW-1185">Reference proteome</keyword>
<evidence type="ECO:0000313" key="2">
    <source>
        <dbReference type="EMBL" id="RPA85613.1"/>
    </source>
</evidence>
<feature type="compositionally biased region" description="Basic and acidic residues" evidence="1">
    <location>
        <begin position="1"/>
        <end position="14"/>
    </location>
</feature>
<evidence type="ECO:0000313" key="3">
    <source>
        <dbReference type="Proteomes" id="UP000275078"/>
    </source>
</evidence>
<feature type="region of interest" description="Disordered" evidence="1">
    <location>
        <begin position="154"/>
        <end position="248"/>
    </location>
</feature>
<dbReference type="Proteomes" id="UP000275078">
    <property type="component" value="Unassembled WGS sequence"/>
</dbReference>
<organism evidence="2 3">
    <name type="scientific">Ascobolus immersus RN42</name>
    <dbReference type="NCBI Taxonomy" id="1160509"/>
    <lineage>
        <taxon>Eukaryota</taxon>
        <taxon>Fungi</taxon>
        <taxon>Dikarya</taxon>
        <taxon>Ascomycota</taxon>
        <taxon>Pezizomycotina</taxon>
        <taxon>Pezizomycetes</taxon>
        <taxon>Pezizales</taxon>
        <taxon>Ascobolaceae</taxon>
        <taxon>Ascobolus</taxon>
    </lineage>
</organism>
<feature type="compositionally biased region" description="Basic and acidic residues" evidence="1">
    <location>
        <begin position="204"/>
        <end position="248"/>
    </location>
</feature>
<accession>A0A3N4IHI0</accession>
<name>A0A3N4IHI0_ASCIM</name>
<sequence>MSEPPKRPRSDSSRQTRQRANKAARSGPNPITSQDVPNAPHIGPLIGPASARSLLPLQAQTAPASSLSDIPTGLHRSSIVQQPHFNALPVHLHQQPHLDPALSQLVQQPAVLPDVVGLLAGGYPGHFSEGPPASGALSVDGLNQQIDVITQAIHEQKGDKSRRSARAGKKERGKEEVKIPVTEVEPREPQAESKQKKRRAPRRVTKEDRAVTGNERPKKDTEVRKRAEQAKERIKEMDMSPKAKSRAEAMKRVRQAKERLKEMEMLSSFKWQKGVYSWPKSEIDTVGEEGRSASIFLVHTSGTGRTFPITAFASSEFQRHDEPPPPDDKVDLSDIVSPSFKEFLHAAYFDLLKSIFRNPEISEQDVIFQGQRALRLSGTALKGRLPGVILFGATYDAGSDSGIFSIFRHFFKLDGNTFDGWVQRDQAATLLRMPNARSFDIDLLAKETTASSRLENSSAVTQQSPFLTQLFVHIICVLYESYPTARLITMDASALWRICGDIIERELSLPRSVISVHLSSQDAEAYSSPVLSQQPEPESASGFADFKTIENSDGSFTIKLPVQRHPAPLLIDINAPNRDVYIAIVESLLNDAKLDPCNRWLNAATVVSITTNPETSDEFFGDPVCLHPTLPPKGSRHICRICGTVDSCSTRAFGSRRRLPNPSQDSYGLECRACQPPYYQSTGRATKPGSYGRLLKELVLSCRTRKKSVYSTYKAGYRDEPFDFARHIELGDMIQELDRPGMDERLCASRNIYLMLYEGTISPDDEVPLWDKTLHKERVDAFGLSLDNVWPIREQDGALRFHDLAGCVFTATWVNFVKTVYSPFGFRYSLDLFTTLTGGSVSVADIDYEKIRQVSQLEAAIHRNLKPRFEHCTSVNTSINKVYEKLRQTLQDNFELDPSLLSMLDPVEETMEADICRDFPPRGSQWKLFYSKMDPPAYYPSQGEGRALLPFNLLDPESPDLKLLKLAVERYCEAHNGLQLQTTNDEFAMYHCFFYEDLIWPDFVRFLEMKMVICFWNCNKPYRTYSLLDFAAVYLVVCFTTTKSKGSHLLPLLFDIHLCSPFSLTLAHGVHGREMTTGWSESPLQGLRDGLGLEAAVERLLGAWNPQLCNVFPEHQFLNYLRFRWTRPTMDKILHQLYSNLGITRTSENGTLRSVFLGENLYHDEEEDEDEEGGLGEDE</sequence>
<reference evidence="2 3" key="1">
    <citation type="journal article" date="2018" name="Nat. Ecol. Evol.">
        <title>Pezizomycetes genomes reveal the molecular basis of ectomycorrhizal truffle lifestyle.</title>
        <authorList>
            <person name="Murat C."/>
            <person name="Payen T."/>
            <person name="Noel B."/>
            <person name="Kuo A."/>
            <person name="Morin E."/>
            <person name="Chen J."/>
            <person name="Kohler A."/>
            <person name="Krizsan K."/>
            <person name="Balestrini R."/>
            <person name="Da Silva C."/>
            <person name="Montanini B."/>
            <person name="Hainaut M."/>
            <person name="Levati E."/>
            <person name="Barry K.W."/>
            <person name="Belfiori B."/>
            <person name="Cichocki N."/>
            <person name="Clum A."/>
            <person name="Dockter R.B."/>
            <person name="Fauchery L."/>
            <person name="Guy J."/>
            <person name="Iotti M."/>
            <person name="Le Tacon F."/>
            <person name="Lindquist E.A."/>
            <person name="Lipzen A."/>
            <person name="Malagnac F."/>
            <person name="Mello A."/>
            <person name="Molinier V."/>
            <person name="Miyauchi S."/>
            <person name="Poulain J."/>
            <person name="Riccioni C."/>
            <person name="Rubini A."/>
            <person name="Sitrit Y."/>
            <person name="Splivallo R."/>
            <person name="Traeger S."/>
            <person name="Wang M."/>
            <person name="Zifcakova L."/>
            <person name="Wipf D."/>
            <person name="Zambonelli A."/>
            <person name="Paolocci F."/>
            <person name="Nowrousian M."/>
            <person name="Ottonello S."/>
            <person name="Baldrian P."/>
            <person name="Spatafora J.W."/>
            <person name="Henrissat B."/>
            <person name="Nagy L.G."/>
            <person name="Aury J.M."/>
            <person name="Wincker P."/>
            <person name="Grigoriev I.V."/>
            <person name="Bonfante P."/>
            <person name="Martin F.M."/>
        </authorList>
    </citation>
    <scope>NUCLEOTIDE SEQUENCE [LARGE SCALE GENOMIC DNA]</scope>
    <source>
        <strain evidence="2 3">RN42</strain>
    </source>
</reference>
<feature type="compositionally biased region" description="Basic and acidic residues" evidence="1">
    <location>
        <begin position="154"/>
        <end position="194"/>
    </location>
</feature>
<gene>
    <name evidence="2" type="ORF">BJ508DRAFT_178889</name>
</gene>